<accession>A0A2S5GQK1</accession>
<evidence type="ECO:0000259" key="1">
    <source>
        <dbReference type="Pfam" id="PF04965"/>
    </source>
</evidence>
<comment type="caution">
    <text evidence="2">The sequence shown here is derived from an EMBL/GenBank/DDBJ whole genome shotgun (WGS) entry which is preliminary data.</text>
</comment>
<dbReference type="PANTHER" id="PTHR35565:SF1">
    <property type="entry name" value="TYPE VI SECRETION SYSTEM CONTRACTILE SHEATH LARGE SUBUNIT"/>
    <property type="match status" value="1"/>
</dbReference>
<name>A0A2S5GQK1_9BURK</name>
<dbReference type="PANTHER" id="PTHR35565">
    <property type="entry name" value="CYTOPLASMIC PROTEIN-RELATED"/>
    <property type="match status" value="1"/>
</dbReference>
<dbReference type="EMBL" id="PREU01000007">
    <property type="protein sequence ID" value="PPA75123.1"/>
    <property type="molecule type" value="Genomic_DNA"/>
</dbReference>
<dbReference type="Gene3D" id="3.10.450.40">
    <property type="match status" value="1"/>
</dbReference>
<protein>
    <submittedName>
        <fullName evidence="2">Type VI secretion system baseplate subunit TssE</fullName>
    </submittedName>
</protein>
<dbReference type="OrthoDB" id="119583at2"/>
<dbReference type="SUPFAM" id="SSF160719">
    <property type="entry name" value="gpW/gp25-like"/>
    <property type="match status" value="1"/>
</dbReference>
<dbReference type="InterPro" id="IPR010269">
    <property type="entry name" value="T6SS_TssC-like"/>
</dbReference>
<dbReference type="AlphaFoldDB" id="A0A2S5GQK1"/>
<sequence>MPRSRGQGSLFERLVPDAQPRRTRSRQELAAERIHAIKRHLERILNSRRGCSMSSPELGLHDFNDAAMGSADLLAHVSQDIRASVLAFEPRIKVLHVHARPDPAQPLSLNFRLECLVPVMNHEEQVEIDLVIHHQDRYARVV</sequence>
<gene>
    <name evidence="2" type="primary">tssE</name>
    <name evidence="2" type="ORF">C4E15_17440</name>
</gene>
<feature type="domain" description="IraD/Gp25-like" evidence="1">
    <location>
        <begin position="35"/>
        <end position="118"/>
    </location>
</feature>
<proteinExistence type="predicted"/>
<dbReference type="RefSeq" id="WP_104144383.1">
    <property type="nucleotide sequence ID" value="NZ_PREU01000007.1"/>
</dbReference>
<reference evidence="2 3" key="1">
    <citation type="submission" date="2018-02" db="EMBL/GenBank/DDBJ databases">
        <title>Draft Genome of Achromobacter spanius stain 6.</title>
        <authorList>
            <person name="Gunasekera T.S."/>
            <person name="Radwan O."/>
            <person name="Ruiz O.N."/>
        </authorList>
    </citation>
    <scope>NUCLEOTIDE SEQUENCE [LARGE SCALE GENOMIC DNA]</scope>
    <source>
        <strain evidence="2 3">6</strain>
    </source>
</reference>
<evidence type="ECO:0000313" key="3">
    <source>
        <dbReference type="Proteomes" id="UP000239990"/>
    </source>
</evidence>
<dbReference type="InterPro" id="IPR017737">
    <property type="entry name" value="TssE1-like"/>
</dbReference>
<organism evidence="2 3">
    <name type="scientific">Achromobacter spanius</name>
    <dbReference type="NCBI Taxonomy" id="217203"/>
    <lineage>
        <taxon>Bacteria</taxon>
        <taxon>Pseudomonadati</taxon>
        <taxon>Pseudomonadota</taxon>
        <taxon>Betaproteobacteria</taxon>
        <taxon>Burkholderiales</taxon>
        <taxon>Alcaligenaceae</taxon>
        <taxon>Achromobacter</taxon>
    </lineage>
</organism>
<evidence type="ECO:0000313" key="2">
    <source>
        <dbReference type="EMBL" id="PPA75123.1"/>
    </source>
</evidence>
<dbReference type="InterPro" id="IPR007048">
    <property type="entry name" value="IraD/Gp25-like"/>
</dbReference>
<dbReference type="NCBIfam" id="TIGR03357">
    <property type="entry name" value="VI_zyme"/>
    <property type="match status" value="1"/>
</dbReference>
<dbReference type="Proteomes" id="UP000239990">
    <property type="component" value="Unassembled WGS sequence"/>
</dbReference>
<dbReference type="Pfam" id="PF04965">
    <property type="entry name" value="GPW_gp25"/>
    <property type="match status" value="1"/>
</dbReference>